<name>A0A8S5PBK2_9CAUD</name>
<organism evidence="1">
    <name type="scientific">Myoviridae sp. ctGBP5</name>
    <dbReference type="NCBI Taxonomy" id="2825071"/>
    <lineage>
        <taxon>Viruses</taxon>
        <taxon>Duplodnaviria</taxon>
        <taxon>Heunggongvirae</taxon>
        <taxon>Uroviricota</taxon>
        <taxon>Caudoviricetes</taxon>
    </lineage>
</organism>
<evidence type="ECO:0000313" key="1">
    <source>
        <dbReference type="EMBL" id="DAE04056.1"/>
    </source>
</evidence>
<accession>A0A8S5PBK2</accession>
<proteinExistence type="predicted"/>
<sequence length="42" mass="4960">MLIIFGRCDVKRPSDGKGLNPYLLTAWDDFLKQVTEWQKNDF</sequence>
<dbReference type="EMBL" id="BK015383">
    <property type="protein sequence ID" value="DAE04056.1"/>
    <property type="molecule type" value="Genomic_DNA"/>
</dbReference>
<reference evidence="1" key="1">
    <citation type="journal article" date="2021" name="Proc. Natl. Acad. Sci. U.S.A.">
        <title>A Catalog of Tens of Thousands of Viruses from Human Metagenomes Reveals Hidden Associations with Chronic Diseases.</title>
        <authorList>
            <person name="Tisza M.J."/>
            <person name="Buck C.B."/>
        </authorList>
    </citation>
    <scope>NUCLEOTIDE SEQUENCE</scope>
    <source>
        <strain evidence="1">CtGBP5</strain>
    </source>
</reference>
<protein>
    <submittedName>
        <fullName evidence="1">Uncharacterized protein</fullName>
    </submittedName>
</protein>